<feature type="transmembrane region" description="Helical" evidence="6">
    <location>
        <begin position="304"/>
        <end position="329"/>
    </location>
</feature>
<feature type="transmembrane region" description="Helical" evidence="6">
    <location>
        <begin position="170"/>
        <end position="192"/>
    </location>
</feature>
<dbReference type="AlphaFoldDB" id="A0A377GB83"/>
<feature type="domain" description="Major facilitator superfamily (MFS) profile" evidence="7">
    <location>
        <begin position="1"/>
        <end position="392"/>
    </location>
</feature>
<feature type="transmembrane region" description="Helical" evidence="6">
    <location>
        <begin position="251"/>
        <end position="270"/>
    </location>
</feature>
<evidence type="ECO:0000256" key="5">
    <source>
        <dbReference type="ARBA" id="ARBA00023136"/>
    </source>
</evidence>
<dbReference type="InterPro" id="IPR011701">
    <property type="entry name" value="MFS"/>
</dbReference>
<feature type="transmembrane region" description="Helical" evidence="6">
    <location>
        <begin position="219"/>
        <end position="239"/>
    </location>
</feature>
<dbReference type="Proteomes" id="UP000254554">
    <property type="component" value="Unassembled WGS sequence"/>
</dbReference>
<dbReference type="GO" id="GO:0016020">
    <property type="term" value="C:membrane"/>
    <property type="evidence" value="ECO:0007669"/>
    <property type="project" value="UniProtKB-SubCell"/>
</dbReference>
<keyword evidence="5 6" id="KW-0472">Membrane</keyword>
<feature type="transmembrane region" description="Helical" evidence="6">
    <location>
        <begin position="12"/>
        <end position="33"/>
    </location>
</feature>
<protein>
    <submittedName>
        <fullName evidence="8">Metal-tetracycline/H(+) antiporter</fullName>
    </submittedName>
</protein>
<evidence type="ECO:0000256" key="2">
    <source>
        <dbReference type="ARBA" id="ARBA00022448"/>
    </source>
</evidence>
<comment type="subcellular location">
    <subcellularLocation>
        <location evidence="1">Membrane</location>
        <topology evidence="1">Multi-pass membrane protein</topology>
    </subcellularLocation>
</comment>
<dbReference type="InterPro" id="IPR020846">
    <property type="entry name" value="MFS_dom"/>
</dbReference>
<dbReference type="PANTHER" id="PTHR23504">
    <property type="entry name" value="MAJOR FACILITATOR SUPERFAMILY DOMAIN-CONTAINING PROTEIN 10"/>
    <property type="match status" value="1"/>
</dbReference>
<dbReference type="GeneID" id="93291622"/>
<name>A0A377GB83_9GAMM</name>
<feature type="transmembrane region" description="Helical" evidence="6">
    <location>
        <begin position="369"/>
        <end position="388"/>
    </location>
</feature>
<dbReference type="Gene3D" id="1.20.1250.20">
    <property type="entry name" value="MFS general substrate transporter like domains"/>
    <property type="match status" value="2"/>
</dbReference>
<organism evidence="8 9">
    <name type="scientific">Fluoribacter dumoffii</name>
    <dbReference type="NCBI Taxonomy" id="463"/>
    <lineage>
        <taxon>Bacteria</taxon>
        <taxon>Pseudomonadati</taxon>
        <taxon>Pseudomonadota</taxon>
        <taxon>Gammaproteobacteria</taxon>
        <taxon>Legionellales</taxon>
        <taxon>Legionellaceae</taxon>
        <taxon>Fluoribacter</taxon>
    </lineage>
</organism>
<reference evidence="8 9" key="1">
    <citation type="submission" date="2018-06" db="EMBL/GenBank/DDBJ databases">
        <authorList>
            <consortium name="Pathogen Informatics"/>
            <person name="Doyle S."/>
        </authorList>
    </citation>
    <scope>NUCLEOTIDE SEQUENCE [LARGE SCALE GENOMIC DNA]</scope>
    <source>
        <strain evidence="8 9">NCTC11370</strain>
    </source>
</reference>
<dbReference type="InterPro" id="IPR036259">
    <property type="entry name" value="MFS_trans_sf"/>
</dbReference>
<evidence type="ECO:0000256" key="4">
    <source>
        <dbReference type="ARBA" id="ARBA00022989"/>
    </source>
</evidence>
<evidence type="ECO:0000313" key="8">
    <source>
        <dbReference type="EMBL" id="STO21741.1"/>
    </source>
</evidence>
<evidence type="ECO:0000313" key="9">
    <source>
        <dbReference type="Proteomes" id="UP000254554"/>
    </source>
</evidence>
<dbReference type="PANTHER" id="PTHR23504:SF15">
    <property type="entry name" value="MAJOR FACILITATOR SUPERFAMILY (MFS) PROFILE DOMAIN-CONTAINING PROTEIN"/>
    <property type="match status" value="1"/>
</dbReference>
<dbReference type="STRING" id="1094715.GCA_000236165_00605"/>
<evidence type="ECO:0000256" key="6">
    <source>
        <dbReference type="SAM" id="Phobius"/>
    </source>
</evidence>
<evidence type="ECO:0000256" key="3">
    <source>
        <dbReference type="ARBA" id="ARBA00022692"/>
    </source>
</evidence>
<sequence length="396" mass="44692">MLNKKNSSSPYLILFIISIGSSIIFPLIGPLFLSDGGVLPRATNYFRLNAYSLTIGVYYLGMIVGALLWGFISEFIGPRKTLLLCSVGAILSYVLCIFALFISSFILFFLGRAMDGLLSGRRAVVMSALSMTETDKNLVFRKVEIMNALGLLIGPILAGYLVNFKKTVPLYYYSLPFFVVLTLSILSVLFVLRIREPPVTEKINLSYFEFYFYLKNSIFIKYLFTQITWYFYFLCIIPFSIVKKGFSSYEIGLFFSGITFCFLFFLQFFYQRLINKFGIILLKKISMIVSIFSLFLIGTFWHNFFLFILANLGIAFSIAIINPLFLAVISNKFKKNQGVVMGLQSSIVGLSSVIAAALSGLFMNISYSMPFYVGMLLITSLLVVEIMGSNRIEDGE</sequence>
<dbReference type="EMBL" id="UGGT01000001">
    <property type="protein sequence ID" value="STO21741.1"/>
    <property type="molecule type" value="Genomic_DNA"/>
</dbReference>
<feature type="transmembrane region" description="Helical" evidence="6">
    <location>
        <begin position="84"/>
        <end position="110"/>
    </location>
</feature>
<keyword evidence="9" id="KW-1185">Reference proteome</keyword>
<dbReference type="SUPFAM" id="SSF103473">
    <property type="entry name" value="MFS general substrate transporter"/>
    <property type="match status" value="1"/>
</dbReference>
<dbReference type="PROSITE" id="PS50850">
    <property type="entry name" value="MFS"/>
    <property type="match status" value="1"/>
</dbReference>
<dbReference type="Pfam" id="PF07690">
    <property type="entry name" value="MFS_1"/>
    <property type="match status" value="1"/>
</dbReference>
<keyword evidence="4 6" id="KW-1133">Transmembrane helix</keyword>
<accession>A0A377GB83</accession>
<evidence type="ECO:0000256" key="1">
    <source>
        <dbReference type="ARBA" id="ARBA00004141"/>
    </source>
</evidence>
<gene>
    <name evidence="8" type="primary">tetA_3</name>
    <name evidence="8" type="ORF">NCTC11370_01820</name>
</gene>
<evidence type="ECO:0000259" key="7">
    <source>
        <dbReference type="PROSITE" id="PS50850"/>
    </source>
</evidence>
<dbReference type="GO" id="GO:0022857">
    <property type="term" value="F:transmembrane transporter activity"/>
    <property type="evidence" value="ECO:0007669"/>
    <property type="project" value="InterPro"/>
</dbReference>
<proteinExistence type="predicted"/>
<dbReference type="OrthoDB" id="5653746at2"/>
<feature type="transmembrane region" description="Helical" evidence="6">
    <location>
        <begin position="341"/>
        <end position="363"/>
    </location>
</feature>
<keyword evidence="2" id="KW-0813">Transport</keyword>
<feature type="transmembrane region" description="Helical" evidence="6">
    <location>
        <begin position="277"/>
        <end position="298"/>
    </location>
</feature>
<keyword evidence="3 6" id="KW-0812">Transmembrane</keyword>
<dbReference type="RefSeq" id="WP_010654010.1">
    <property type="nucleotide sequence ID" value="NZ_JAPHOO010000001.1"/>
</dbReference>
<feature type="transmembrane region" description="Helical" evidence="6">
    <location>
        <begin position="53"/>
        <end position="72"/>
    </location>
</feature>